<reference evidence="1 2" key="1">
    <citation type="submission" date="2017-01" db="EMBL/GenBank/DDBJ databases">
        <title>Genome analysis of Paenibacillus selenitrireducens ES3-24.</title>
        <authorList>
            <person name="Xu D."/>
            <person name="Yao R."/>
            <person name="Zheng S."/>
        </authorList>
    </citation>
    <scope>NUCLEOTIDE SEQUENCE [LARGE SCALE GENOMIC DNA]</scope>
    <source>
        <strain evidence="1 2">ES3-24</strain>
    </source>
</reference>
<dbReference type="AlphaFoldDB" id="A0A1T2X041"/>
<organism evidence="1 2">
    <name type="scientific">Paenibacillus selenitireducens</name>
    <dbReference type="NCBI Taxonomy" id="1324314"/>
    <lineage>
        <taxon>Bacteria</taxon>
        <taxon>Bacillati</taxon>
        <taxon>Bacillota</taxon>
        <taxon>Bacilli</taxon>
        <taxon>Bacillales</taxon>
        <taxon>Paenibacillaceae</taxon>
        <taxon>Paenibacillus</taxon>
    </lineage>
</organism>
<sequence>MYHEMEVEPSSSCPVIHERALEQYIRCPCCYHRLRNAEHRMKWSWKEHVEQCVQEILNDFFTLPMNSRTSSVIQRIMERRWTAKTFGFESEEQHQSVKHVITAHLLMLLDAEGWSEQPMFLLQDMSIYIEELNTQLQMMFHVIEWYGSSDHPSYIIKKWFIHDEPHVIKSYLHLCLVFAYHTFGMMPARMEVVTLLTGKSYIISPALDDIARSMDYIQLVGELMQENENELRSLKQ</sequence>
<evidence type="ECO:0000313" key="1">
    <source>
        <dbReference type="EMBL" id="OPA73244.1"/>
    </source>
</evidence>
<accession>A0A1T2X041</accession>
<keyword evidence="2" id="KW-1185">Reference proteome</keyword>
<gene>
    <name evidence="1" type="ORF">BVG16_29635</name>
</gene>
<protein>
    <submittedName>
        <fullName evidence="1">Uncharacterized protein</fullName>
    </submittedName>
</protein>
<dbReference type="Proteomes" id="UP000190188">
    <property type="component" value="Unassembled WGS sequence"/>
</dbReference>
<proteinExistence type="predicted"/>
<evidence type="ECO:0000313" key="2">
    <source>
        <dbReference type="Proteomes" id="UP000190188"/>
    </source>
</evidence>
<comment type="caution">
    <text evidence="1">The sequence shown here is derived from an EMBL/GenBank/DDBJ whole genome shotgun (WGS) entry which is preliminary data.</text>
</comment>
<dbReference type="STRING" id="1324314.BVG16_29635"/>
<name>A0A1T2X041_9BACL</name>
<dbReference type="EMBL" id="MSZX01000020">
    <property type="protein sequence ID" value="OPA73244.1"/>
    <property type="molecule type" value="Genomic_DNA"/>
</dbReference>